<gene>
    <name evidence="2" type="ORF">ANCDUO_02995</name>
</gene>
<evidence type="ECO:0000313" key="2">
    <source>
        <dbReference type="EMBL" id="KIH66677.1"/>
    </source>
</evidence>
<dbReference type="AlphaFoldDB" id="A0A0C2DUZ1"/>
<dbReference type="OrthoDB" id="5850742at2759"/>
<dbReference type="InterPro" id="IPR041588">
    <property type="entry name" value="Integrase_H2C2"/>
</dbReference>
<dbReference type="EMBL" id="KN727022">
    <property type="protein sequence ID" value="KIH66677.1"/>
    <property type="molecule type" value="Genomic_DNA"/>
</dbReference>
<protein>
    <recommendedName>
        <fullName evidence="1">Integrase zinc-binding domain-containing protein</fullName>
    </recommendedName>
</protein>
<keyword evidence="3" id="KW-1185">Reference proteome</keyword>
<evidence type="ECO:0000259" key="1">
    <source>
        <dbReference type="Pfam" id="PF17921"/>
    </source>
</evidence>
<proteinExistence type="predicted"/>
<organism evidence="2 3">
    <name type="scientific">Ancylostoma duodenale</name>
    <dbReference type="NCBI Taxonomy" id="51022"/>
    <lineage>
        <taxon>Eukaryota</taxon>
        <taxon>Metazoa</taxon>
        <taxon>Ecdysozoa</taxon>
        <taxon>Nematoda</taxon>
        <taxon>Chromadorea</taxon>
        <taxon>Rhabditida</taxon>
        <taxon>Rhabditina</taxon>
        <taxon>Rhabditomorpha</taxon>
        <taxon>Strongyloidea</taxon>
        <taxon>Ancylostomatidae</taxon>
        <taxon>Ancylostomatinae</taxon>
        <taxon>Ancylostoma</taxon>
    </lineage>
</organism>
<dbReference type="Pfam" id="PF17921">
    <property type="entry name" value="Integrase_H2C2"/>
    <property type="match status" value="1"/>
</dbReference>
<reference evidence="2 3" key="1">
    <citation type="submission" date="2013-12" db="EMBL/GenBank/DDBJ databases">
        <title>Draft genome of the parsitic nematode Ancylostoma duodenale.</title>
        <authorList>
            <person name="Mitreva M."/>
        </authorList>
    </citation>
    <scope>NUCLEOTIDE SEQUENCE [LARGE SCALE GENOMIC DNA]</scope>
    <source>
        <strain evidence="2 3">Zhejiang</strain>
    </source>
</reference>
<dbReference type="PANTHER" id="PTHR47331">
    <property type="entry name" value="PHD-TYPE DOMAIN-CONTAINING PROTEIN"/>
    <property type="match status" value="1"/>
</dbReference>
<name>A0A0C2DUZ1_9BILA</name>
<dbReference type="Proteomes" id="UP000054047">
    <property type="component" value="Unassembled WGS sequence"/>
</dbReference>
<feature type="domain" description="Integrase zinc-binding" evidence="1">
    <location>
        <begin position="77"/>
        <end position="127"/>
    </location>
</feature>
<accession>A0A0C2DUZ1</accession>
<sequence>MEKELEATTPIEAADMRQAEKVIIKAHQQQYHSTITANTQRKLNITPDSNGIWTCHGRLGKSRLPEEAKKPIFIATNNSLANVVIQESHVRYHRSTAHTTAEVRERFRIPKPRQQVNKVIRKSAACQ</sequence>
<evidence type="ECO:0000313" key="3">
    <source>
        <dbReference type="Proteomes" id="UP000054047"/>
    </source>
</evidence>